<gene>
    <name evidence="9" type="ORF">B5V01_28875</name>
</gene>
<name>A0A4V1P4A4_9HYPH</name>
<organism evidence="9 10">
    <name type="scientific">Mesorhizobium erdmanii</name>
    <dbReference type="NCBI Taxonomy" id="1777866"/>
    <lineage>
        <taxon>Bacteria</taxon>
        <taxon>Pseudomonadati</taxon>
        <taxon>Pseudomonadota</taxon>
        <taxon>Alphaproteobacteria</taxon>
        <taxon>Hyphomicrobiales</taxon>
        <taxon>Phyllobacteriaceae</taxon>
        <taxon>Mesorhizobium</taxon>
    </lineage>
</organism>
<dbReference type="SUPFAM" id="SSF69318">
    <property type="entry name" value="Integrin alpha N-terminal domain"/>
    <property type="match status" value="1"/>
</dbReference>
<evidence type="ECO:0000259" key="8">
    <source>
        <dbReference type="Pfam" id="PF17803"/>
    </source>
</evidence>
<dbReference type="RefSeq" id="WP_129468890.1">
    <property type="nucleotide sequence ID" value="NZ_MZXX01000043.1"/>
</dbReference>
<keyword evidence="6" id="KW-0472">Membrane</keyword>
<dbReference type="GO" id="GO:0005509">
    <property type="term" value="F:calcium ion binding"/>
    <property type="evidence" value="ECO:0007669"/>
    <property type="project" value="InterPro"/>
</dbReference>
<evidence type="ECO:0000256" key="7">
    <source>
        <dbReference type="SAM" id="MobiDB-lite"/>
    </source>
</evidence>
<accession>A0A4V1P4A4</accession>
<dbReference type="SUPFAM" id="SSF51120">
    <property type="entry name" value="beta-Roll"/>
    <property type="match status" value="1"/>
</dbReference>
<dbReference type="InterPro" id="IPR018511">
    <property type="entry name" value="Hemolysin-typ_Ca-bd_CS"/>
</dbReference>
<keyword evidence="4" id="KW-0677">Repeat</keyword>
<feature type="region of interest" description="Disordered" evidence="7">
    <location>
        <begin position="658"/>
        <end position="701"/>
    </location>
</feature>
<dbReference type="NCBIfam" id="NF012211">
    <property type="entry name" value="tand_rpt_95"/>
    <property type="match status" value="2"/>
</dbReference>
<dbReference type="InterPro" id="IPR010221">
    <property type="entry name" value="VCBS_dom"/>
</dbReference>
<dbReference type="InterPro" id="IPR013783">
    <property type="entry name" value="Ig-like_fold"/>
</dbReference>
<evidence type="ECO:0000313" key="9">
    <source>
        <dbReference type="EMBL" id="RXT37434.1"/>
    </source>
</evidence>
<evidence type="ECO:0000313" key="10">
    <source>
        <dbReference type="Proteomes" id="UP000290444"/>
    </source>
</evidence>
<sequence>MDSFTVLFAGSLPQGGYHWGLSAGDINKDGILDLVVSNYDTNQLDIMFGTAGGTFSTYAVIFLPTINGYAFGAGGVTLGDFNGDGNLDIATSSFVNHTIEVLQGNGTGGFSAPVAIQYPGQYGDNLVATDVNNDGKLDLVVASYNPSLATDSVGVLLGNGNGTFQPLISSAIPGTSDSEHFGLAVGDINGDGLADVVMSSLSNNSLEIMLGDGQGHFQIKQIIPYNTTGGSYASGVALGDFNHDGKLDLAVADYSGGIKLYQNDGTGNFTFAQTIVPVSGPAAPANNWPGLLAADVNKDGAVDLIETGANSTGIWEFIQSVSNHSPIANADIATTDEDHSKVISVLGNDSDPDTTDHLSVTGASVSSGLGSVTVAADGQTITYNPGSAYNYLAVGEQATVQASYAISDGHGGTSNAAATITVTGVNDGPTAHADIATTDEDHSMVISVLGNDSDPDTTDHLSVTGASVSSGLGSVTVAADGQTITYNPGSAYNYLAVGEQATVQASYAISDGHGGTSNAAATITVTGANDGPTASNDSAAVNEDQTVSGNVISGAIGGVGHDIDPDTSDVLHVSTVNGSAGNIATSLTGAFGTLVLSANGTYAYTADADSLDAAPAGQHFIDTFNYTVTDGHGGTSAATLTLNITTLADGITLTGGNGSDKLSGGSGDDTINGANGDDTLSGNDGADTIHGGNGNDTISGGQSIDRLFGDAGNDTINGGTGNDFLFGGAGKDILTGGAGNDTFIYTAASDSTPGASNYDVIADFTHASDHFDFTSFAGVTSANGTPLVSATSQVAAHSVAWFFDTAHNQTDVYVNLSGVSELGGATDFEIHLSGIVPLSSSDFMFHP</sequence>
<dbReference type="Gene3D" id="2.130.10.130">
    <property type="entry name" value="Integrin alpha, N-terminal"/>
    <property type="match status" value="2"/>
</dbReference>
<dbReference type="Gene3D" id="2.60.40.10">
    <property type="entry name" value="Immunoglobulins"/>
    <property type="match status" value="1"/>
</dbReference>
<dbReference type="PROSITE" id="PS00330">
    <property type="entry name" value="HEMOLYSIN_CALCIUM"/>
    <property type="match status" value="2"/>
</dbReference>
<dbReference type="InterPro" id="IPR001343">
    <property type="entry name" value="Hemolysn_Ca-bd"/>
</dbReference>
<dbReference type="InterPro" id="IPR040853">
    <property type="entry name" value="RapA2_cadherin-like"/>
</dbReference>
<dbReference type="InterPro" id="IPR003995">
    <property type="entry name" value="RTX_toxin_determinant-A"/>
</dbReference>
<dbReference type="Pfam" id="PF17963">
    <property type="entry name" value="Big_9"/>
    <property type="match status" value="1"/>
</dbReference>
<dbReference type="PRINTS" id="PR00313">
    <property type="entry name" value="CABNDNGRPT"/>
</dbReference>
<dbReference type="InterPro" id="IPR011049">
    <property type="entry name" value="Serralysin-like_metalloprot_C"/>
</dbReference>
<evidence type="ECO:0000256" key="5">
    <source>
        <dbReference type="ARBA" id="ARBA00023026"/>
    </source>
</evidence>
<dbReference type="EMBL" id="MZXX01000043">
    <property type="protein sequence ID" value="RXT37434.1"/>
    <property type="molecule type" value="Genomic_DNA"/>
</dbReference>
<dbReference type="PRINTS" id="PR01488">
    <property type="entry name" value="RTXTOXINA"/>
</dbReference>
<keyword evidence="3" id="KW-0732">Signal</keyword>
<comment type="subcellular location">
    <subcellularLocation>
        <location evidence="1">Membrane</location>
    </subcellularLocation>
</comment>
<dbReference type="Pfam" id="PF17803">
    <property type="entry name" value="Cadherin_4"/>
    <property type="match status" value="2"/>
</dbReference>
<dbReference type="Pfam" id="PF00353">
    <property type="entry name" value="HemolysinCabind"/>
    <property type="match status" value="2"/>
</dbReference>
<feature type="domain" description="RapA2 cadherin-like" evidence="8">
    <location>
        <begin position="322"/>
        <end position="379"/>
    </location>
</feature>
<dbReference type="AlphaFoldDB" id="A0A4V1P4A4"/>
<evidence type="ECO:0000256" key="3">
    <source>
        <dbReference type="ARBA" id="ARBA00022729"/>
    </source>
</evidence>
<evidence type="ECO:0000256" key="4">
    <source>
        <dbReference type="ARBA" id="ARBA00022737"/>
    </source>
</evidence>
<evidence type="ECO:0000256" key="6">
    <source>
        <dbReference type="ARBA" id="ARBA00023136"/>
    </source>
</evidence>
<feature type="domain" description="RapA2 cadherin-like" evidence="8">
    <location>
        <begin position="416"/>
        <end position="482"/>
    </location>
</feature>
<dbReference type="NCBIfam" id="TIGR01965">
    <property type="entry name" value="VCBS_repeat"/>
    <property type="match status" value="3"/>
</dbReference>
<dbReference type="GO" id="GO:0090729">
    <property type="term" value="F:toxin activity"/>
    <property type="evidence" value="ECO:0007669"/>
    <property type="project" value="UniProtKB-KW"/>
</dbReference>
<dbReference type="GO" id="GO:0016020">
    <property type="term" value="C:membrane"/>
    <property type="evidence" value="ECO:0007669"/>
    <property type="project" value="UniProtKB-SubCell"/>
</dbReference>
<dbReference type="Gene3D" id="2.30.30.100">
    <property type="match status" value="1"/>
</dbReference>
<comment type="caution">
    <text evidence="9">The sequence shown here is derived from an EMBL/GenBank/DDBJ whole genome shotgun (WGS) entry which is preliminary data.</text>
</comment>
<dbReference type="PANTHER" id="PTHR46580">
    <property type="entry name" value="SENSOR KINASE-RELATED"/>
    <property type="match status" value="1"/>
</dbReference>
<dbReference type="PANTHER" id="PTHR46580:SF4">
    <property type="entry name" value="ATP_GTP-BINDING PROTEIN"/>
    <property type="match status" value="1"/>
</dbReference>
<dbReference type="Pfam" id="PF13517">
    <property type="entry name" value="FG-GAP_3"/>
    <property type="match status" value="3"/>
</dbReference>
<dbReference type="Proteomes" id="UP000290444">
    <property type="component" value="Unassembled WGS sequence"/>
</dbReference>
<protein>
    <recommendedName>
        <fullName evidence="8">RapA2 cadherin-like domain-containing protein</fullName>
    </recommendedName>
</protein>
<keyword evidence="2" id="KW-0800">Toxin</keyword>
<reference evidence="9 10" key="1">
    <citation type="submission" date="2017-03" db="EMBL/GenBank/DDBJ databases">
        <authorList>
            <person name="Safronova V.I."/>
            <person name="Sazanova A.L."/>
            <person name="Chirak E.R."/>
        </authorList>
    </citation>
    <scope>NUCLEOTIDE SEQUENCE [LARGE SCALE GENOMIC DNA]</scope>
    <source>
        <strain evidence="9 10">Opo-242</strain>
    </source>
</reference>
<evidence type="ECO:0000256" key="1">
    <source>
        <dbReference type="ARBA" id="ARBA00004370"/>
    </source>
</evidence>
<evidence type="ECO:0000256" key="2">
    <source>
        <dbReference type="ARBA" id="ARBA00022656"/>
    </source>
</evidence>
<dbReference type="GO" id="GO:0005576">
    <property type="term" value="C:extracellular region"/>
    <property type="evidence" value="ECO:0007669"/>
    <property type="project" value="InterPro"/>
</dbReference>
<dbReference type="InterPro" id="IPR013517">
    <property type="entry name" value="FG-GAP"/>
</dbReference>
<dbReference type="Gene3D" id="2.150.10.10">
    <property type="entry name" value="Serralysin-like metalloprotease, C-terminal"/>
    <property type="match status" value="2"/>
</dbReference>
<keyword evidence="5" id="KW-0843">Virulence</keyword>
<dbReference type="InterPro" id="IPR028994">
    <property type="entry name" value="Integrin_alpha_N"/>
</dbReference>
<proteinExistence type="predicted"/>